<dbReference type="GO" id="GO:0000272">
    <property type="term" value="P:polysaccharide catabolic process"/>
    <property type="evidence" value="ECO:0007669"/>
    <property type="project" value="InterPro"/>
</dbReference>
<proteinExistence type="inferred from homology"/>
<keyword evidence="3" id="KW-0808">Transferase</keyword>
<evidence type="ECO:0000259" key="9">
    <source>
        <dbReference type="Pfam" id="PF03033"/>
    </source>
</evidence>
<dbReference type="Proteomes" id="UP000191672">
    <property type="component" value="Unassembled WGS sequence"/>
</dbReference>
<sequence>MTQLRLRVEGQSFRDPQNREVTLRGINVAGDAKYPKVLNLGSHDPEDFFNADNVSFIGRPFSLEHADAHFQRLRKWGYNAIRYIFTWEAIEHAGPGVYDEEWVDFTIQILGIAKKYQFYIFMDPHQDVWSRLSGGSGAPAWTFYAAGLNPRCFQNTEAALSHHTSENPADFPKMLWCTNYTRLACQTMFTLFWAGRDFAPKAVIDGMNIQDFLQGHFIAACKYLAQKIHDAGGLEHDVVIGWESLNEPHKGLVGIQDISKVPQEQHLQLGTSPTAFQGMLLGVGRGCEVMTWRFGRFGPRRTGKKLINPSKSVWLQSECSQYGWKRDPGWKLGECLWAQHGVWDPTNNDLLQKDYFSKSPGSNEGLDYEKFTNTYFLAHYRAYRDAIRSVCAGTIMFCQPPVMEVPPSIKGTPDDDPNMVHAVHFYDGLTLLRKHWSRFLNIDVIGVLRGRHSLPVLAVKFGETSIRNGLRNQLTFIRDESLRNVGNHPLIFTEIGIPYDLDNKHAYKTGDYRSQVKAMDANHFALEGSSANGFTLWAYMTENDHAYGDQWNGEDFSIFSLDDLELPENITSRSTSSRYLTLSEDHDTEQSTKVDPHVQDLLTLGYTSSDCDQSEDVSTRRRGYRAAEAYLRPSPIRVRGQLHSYDFDLKKCTFTMAMTAKATVPHSPSEIYLPHFHFEVGNIAVTWQFFHTILMEDQPPRYSMLEAAGWSDESWFQKGGNVNDDGRIEVDLDSKVCRTVAKLIPIPHEEQIPASVSDYTEPVTCDVQLNIVIQVVGSRGDVQPFIALGNELQLYGHRVRLATHPVFESFVLQSGLEFYPIGGDPSELMAYMVKNPGLIPQMKSLRSGEIQRKRAMVAEMLQGCWDSCISDDPISKAPFVADAIIANPPSFAHVHCAQALSIPLHLMFTMPWSSTRAFPHPLANLKYSTTEPKMANYISYGVVEWMTWQGLGDVINEWRSSLGLEPIPGTEGPCLAETLKVPFTYCWSPSLMPKPSDWTSNIDVCGFFFRALPDYTPPPDLNSFLRNGSPPVYIGFGSIVIEDPVAMTNMILHAVKSLGIRAIISRGWSNIGEASSNDQVFYLGDCPHEWLFQHVAAVVHHGGAGTTACGLRFGRTTTIIPFFGDQLFWGNLVASCGLGPRPIPYRSLTSQNLAEAIQFCLQPDAQSAAHDVASRMSHENGVAAAVASFHHNLPVNDMQCNALPSEPAVWQFRKSSKRSIHLSKIAAEVLIEHHRLKYDDLQPYLVQPIFIQNRRWDPVTGTASSLIGTGTDMLKATGDIVYKPYQQFRRVPKSQPELAVPSPSGSRSPSIASSTDASSLPVSSVKKSSKLKSTGVAIEGSAKSLGKVVGYWYKGMLIDMPLAVSDGLRAVPRLYGDEVRDHGTVRDWKSGATFAGKNFVHGMADGFSDIFTQPYKGGQEEGAKGVVKGLAKGTLGVTTKVSSAALGLVAYPAHGMMKSLYTATHSKTRKRILQARIQEGRYLAEHSSKGRKNYQTIIRNFEAAYRKTVDKTVDSTSSSFN</sequence>
<dbReference type="InterPro" id="IPR018087">
    <property type="entry name" value="Glyco_hydro_5_CS"/>
</dbReference>
<dbReference type="InterPro" id="IPR001547">
    <property type="entry name" value="Glyco_hydro_5"/>
</dbReference>
<evidence type="ECO:0000313" key="13">
    <source>
        <dbReference type="Proteomes" id="UP000191672"/>
    </source>
</evidence>
<dbReference type="InterPro" id="IPR004276">
    <property type="entry name" value="GlycoTrans_28_N"/>
</dbReference>
<dbReference type="Pfam" id="PF00150">
    <property type="entry name" value="Cellulase"/>
    <property type="match status" value="1"/>
</dbReference>
<dbReference type="STRING" id="416450.A0A1V6Q076"/>
<evidence type="ECO:0000259" key="11">
    <source>
        <dbReference type="Pfam" id="PF18564"/>
    </source>
</evidence>
<keyword evidence="5" id="KW-0443">Lipid metabolism</keyword>
<keyword evidence="13" id="KW-1185">Reference proteome</keyword>
<evidence type="ECO:0000256" key="3">
    <source>
        <dbReference type="ARBA" id="ARBA00022679"/>
    </source>
</evidence>
<feature type="region of interest" description="Disordered" evidence="7">
    <location>
        <begin position="1292"/>
        <end position="1318"/>
    </location>
</feature>
<dbReference type="InterPro" id="IPR010610">
    <property type="entry name" value="EryCIII-like_C"/>
</dbReference>
<comment type="caution">
    <text evidence="12">The sequence shown here is derived from an EMBL/GenBank/DDBJ whole genome shotgun (WGS) entry which is preliminary data.</text>
</comment>
<comment type="similarity">
    <text evidence="2">Belongs to the glycosyl hydrolase 5 (cellulase A) family.</text>
</comment>
<evidence type="ECO:0000259" key="8">
    <source>
        <dbReference type="Pfam" id="PF00150"/>
    </source>
</evidence>
<dbReference type="GO" id="GO:1904462">
    <property type="term" value="P:ergosteryl 3-beta-D-glucoside catabolic process"/>
    <property type="evidence" value="ECO:0007669"/>
    <property type="project" value="TreeGrafter"/>
</dbReference>
<name>A0A1V6Q076_9EURO</name>
<feature type="domain" description="Erythromycin biosynthesis protein CIII-like C-terminal" evidence="10">
    <location>
        <begin position="1085"/>
        <end position="1179"/>
    </location>
</feature>
<dbReference type="InterPro" id="IPR041036">
    <property type="entry name" value="GH5_C"/>
</dbReference>
<dbReference type="FunFam" id="3.40.50.2000:FF:000009">
    <property type="entry name" value="Sterol 3-beta-glucosyltransferase UGT80A2"/>
    <property type="match status" value="1"/>
</dbReference>
<dbReference type="SUPFAM" id="SSF51445">
    <property type="entry name" value="(Trans)glycosidases"/>
    <property type="match status" value="1"/>
</dbReference>
<comment type="subcellular location">
    <subcellularLocation>
        <location evidence="1">Endomembrane system</location>
        <topology evidence="1">Peripheral membrane protein</topology>
    </subcellularLocation>
</comment>
<dbReference type="InterPro" id="IPR002213">
    <property type="entry name" value="UDP_glucos_trans"/>
</dbReference>
<evidence type="ECO:0000256" key="6">
    <source>
        <dbReference type="ARBA" id="ARBA00023295"/>
    </source>
</evidence>
<dbReference type="GO" id="GO:0012505">
    <property type="term" value="C:endomembrane system"/>
    <property type="evidence" value="ECO:0007669"/>
    <property type="project" value="UniProtKB-SubCell"/>
</dbReference>
<evidence type="ECO:0000256" key="1">
    <source>
        <dbReference type="ARBA" id="ARBA00004184"/>
    </source>
</evidence>
<feature type="domain" description="Glycoside hydrolase family 5 C-terminal" evidence="11">
    <location>
        <begin position="632"/>
        <end position="685"/>
    </location>
</feature>
<evidence type="ECO:0000256" key="4">
    <source>
        <dbReference type="ARBA" id="ARBA00022801"/>
    </source>
</evidence>
<dbReference type="Gene3D" id="3.40.50.2000">
    <property type="entry name" value="Glycogen Phosphorylase B"/>
    <property type="match status" value="2"/>
</dbReference>
<dbReference type="Pfam" id="PF03033">
    <property type="entry name" value="Glyco_transf_28"/>
    <property type="match status" value="1"/>
</dbReference>
<feature type="domain" description="Glycosyltransferase family 28 N-terminal" evidence="9">
    <location>
        <begin position="771"/>
        <end position="919"/>
    </location>
</feature>
<dbReference type="InterPro" id="IPR013780">
    <property type="entry name" value="Glyco_hydro_b"/>
</dbReference>
<evidence type="ECO:0000256" key="5">
    <source>
        <dbReference type="ARBA" id="ARBA00023098"/>
    </source>
</evidence>
<evidence type="ECO:0000256" key="7">
    <source>
        <dbReference type="SAM" id="MobiDB-lite"/>
    </source>
</evidence>
<feature type="compositionally biased region" description="Low complexity" evidence="7">
    <location>
        <begin position="1301"/>
        <end position="1318"/>
    </location>
</feature>
<dbReference type="FunFam" id="3.40.50.2000:FF:000100">
    <property type="entry name" value="Glycosyltransferase family 1 protein"/>
    <property type="match status" value="1"/>
</dbReference>
<keyword evidence="6" id="KW-0326">Glycosidase</keyword>
<reference evidence="13" key="1">
    <citation type="journal article" date="2017" name="Nat. Microbiol.">
        <title>Global analysis of biosynthetic gene clusters reveals vast potential of secondary metabolite production in Penicillium species.</title>
        <authorList>
            <person name="Nielsen J.C."/>
            <person name="Grijseels S."/>
            <person name="Prigent S."/>
            <person name="Ji B."/>
            <person name="Dainat J."/>
            <person name="Nielsen K.F."/>
            <person name="Frisvad J.C."/>
            <person name="Workman M."/>
            <person name="Nielsen J."/>
        </authorList>
    </citation>
    <scope>NUCLEOTIDE SEQUENCE [LARGE SCALE GENOMIC DNA]</scope>
    <source>
        <strain evidence="13">IBT 31811</strain>
    </source>
</reference>
<dbReference type="Gene3D" id="3.20.20.80">
    <property type="entry name" value="Glycosidases"/>
    <property type="match status" value="2"/>
</dbReference>
<dbReference type="PANTHER" id="PTHR31308:SF5">
    <property type="entry name" value="ERGOSTERYL-BETA-GLUCOSIDASE"/>
    <property type="match status" value="1"/>
</dbReference>
<dbReference type="Pfam" id="PF06722">
    <property type="entry name" value="EryCIII-like_C"/>
    <property type="match status" value="1"/>
</dbReference>
<evidence type="ECO:0000256" key="2">
    <source>
        <dbReference type="ARBA" id="ARBA00005641"/>
    </source>
</evidence>
<evidence type="ECO:0000313" key="12">
    <source>
        <dbReference type="EMBL" id="OQD82282.1"/>
    </source>
</evidence>
<dbReference type="PROSITE" id="PS00659">
    <property type="entry name" value="GLYCOSYL_HYDROL_F5"/>
    <property type="match status" value="1"/>
</dbReference>
<evidence type="ECO:0000259" key="10">
    <source>
        <dbReference type="Pfam" id="PF06722"/>
    </source>
</evidence>
<dbReference type="FunFam" id="3.20.20.80:FF:000131">
    <property type="entry name" value="Glycoside hydrolase superfamily"/>
    <property type="match status" value="1"/>
</dbReference>
<dbReference type="GO" id="GO:0016906">
    <property type="term" value="F:sterol 3-beta-glucosyltransferase activity"/>
    <property type="evidence" value="ECO:0007669"/>
    <property type="project" value="UniProtKB-ARBA"/>
</dbReference>
<protein>
    <recommendedName>
        <fullName evidence="14">Glycosyltransferase family 28 N-terminal domain-containing protein</fullName>
    </recommendedName>
</protein>
<dbReference type="SUPFAM" id="SSF53756">
    <property type="entry name" value="UDP-Glycosyltransferase/glycogen phosphorylase"/>
    <property type="match status" value="1"/>
</dbReference>
<dbReference type="InterPro" id="IPR052066">
    <property type="entry name" value="Glycosphingolipid_Hydrolases"/>
</dbReference>
<organism evidence="12 13">
    <name type="scientific">Penicillium antarcticum</name>
    <dbReference type="NCBI Taxonomy" id="416450"/>
    <lineage>
        <taxon>Eukaryota</taxon>
        <taxon>Fungi</taxon>
        <taxon>Dikarya</taxon>
        <taxon>Ascomycota</taxon>
        <taxon>Pezizomycotina</taxon>
        <taxon>Eurotiomycetes</taxon>
        <taxon>Eurotiomycetidae</taxon>
        <taxon>Eurotiales</taxon>
        <taxon>Aspergillaceae</taxon>
        <taxon>Penicillium</taxon>
    </lineage>
</organism>
<evidence type="ECO:0008006" key="14">
    <source>
        <dbReference type="Google" id="ProtNLM"/>
    </source>
</evidence>
<gene>
    <name evidence="12" type="ORF">PENANT_c022G09491</name>
</gene>
<dbReference type="PANTHER" id="PTHR31308">
    <property type="match status" value="1"/>
</dbReference>
<dbReference type="GO" id="GO:0050295">
    <property type="term" value="F:steryl-beta-glucosidase activity"/>
    <property type="evidence" value="ECO:0007669"/>
    <property type="project" value="TreeGrafter"/>
</dbReference>
<keyword evidence="4" id="KW-0378">Hydrolase</keyword>
<dbReference type="Pfam" id="PF18564">
    <property type="entry name" value="Glyco_hydro_5_C"/>
    <property type="match status" value="1"/>
</dbReference>
<feature type="domain" description="Glycoside hydrolase family 5" evidence="8">
    <location>
        <begin position="61"/>
        <end position="129"/>
    </location>
</feature>
<dbReference type="Gene3D" id="2.60.40.1180">
    <property type="entry name" value="Golgi alpha-mannosidase II"/>
    <property type="match status" value="1"/>
</dbReference>
<dbReference type="InterPro" id="IPR017853">
    <property type="entry name" value="GH"/>
</dbReference>
<accession>A0A1V6Q076</accession>
<dbReference type="CDD" id="cd03784">
    <property type="entry name" value="GT1_Gtf-like"/>
    <property type="match status" value="1"/>
</dbReference>
<dbReference type="EMBL" id="MDYN01000022">
    <property type="protein sequence ID" value="OQD82282.1"/>
    <property type="molecule type" value="Genomic_DNA"/>
</dbReference>